<name>A0AC34GPX9_9BILA</name>
<protein>
    <submittedName>
        <fullName evidence="2">CTP synthase N-terminal domain-containing protein</fullName>
    </submittedName>
</protein>
<evidence type="ECO:0000313" key="2">
    <source>
        <dbReference type="WBParaSite" id="ES5_v2.g6469.t1"/>
    </source>
</evidence>
<accession>A0AC34GPX9</accession>
<dbReference type="Proteomes" id="UP000887579">
    <property type="component" value="Unplaced"/>
</dbReference>
<proteinExistence type="predicted"/>
<organism evidence="1 2">
    <name type="scientific">Panagrolaimus sp. ES5</name>
    <dbReference type="NCBI Taxonomy" id="591445"/>
    <lineage>
        <taxon>Eukaryota</taxon>
        <taxon>Metazoa</taxon>
        <taxon>Ecdysozoa</taxon>
        <taxon>Nematoda</taxon>
        <taxon>Chromadorea</taxon>
        <taxon>Rhabditida</taxon>
        <taxon>Tylenchina</taxon>
        <taxon>Panagrolaimomorpha</taxon>
        <taxon>Panagrolaimoidea</taxon>
        <taxon>Panagrolaimidae</taxon>
        <taxon>Panagrolaimus</taxon>
    </lineage>
</organism>
<dbReference type="WBParaSite" id="ES5_v2.g6469.t1">
    <property type="protein sequence ID" value="ES5_v2.g6469.t1"/>
    <property type="gene ID" value="ES5_v2.g6469"/>
</dbReference>
<sequence>MALRSKKVMVITGGDDNNVDKGIIPAFIGVILKANDLNFTYIKMDPCGDRDAAYLDVQKYGENFCFKDGEIGPISFAFLERISGQYFTKINNITRGKIDDFVKSENEKSQSSGKIRAVNFTVAVVRWIENVFQQPIDKEKKILPDICIIELGRSSEKDAQNNEVSDKTFENALSEFKRKKDFLHIHIAKLFVGRLKDIQKCVQNLRNCGWQPNMIICRTDDPISDVHKRHIAQICGFNDEIEKIINVPKVSHLKQIPIILEEQNLSKLILNVFDLPNGPNFETYLNEWKATVA</sequence>
<evidence type="ECO:0000313" key="1">
    <source>
        <dbReference type="Proteomes" id="UP000887579"/>
    </source>
</evidence>
<reference evidence="2" key="1">
    <citation type="submission" date="2022-11" db="UniProtKB">
        <authorList>
            <consortium name="WormBaseParasite"/>
        </authorList>
    </citation>
    <scope>IDENTIFICATION</scope>
</reference>